<reference evidence="7 8" key="1">
    <citation type="journal article" date="2019" name="Int. J. Syst. Evol. Microbiol.">
        <title>The Global Catalogue of Microorganisms (GCM) 10K type strain sequencing project: providing services to taxonomists for standard genome sequencing and annotation.</title>
        <authorList>
            <consortium name="The Broad Institute Genomics Platform"/>
            <consortium name="The Broad Institute Genome Sequencing Center for Infectious Disease"/>
            <person name="Wu L."/>
            <person name="Ma J."/>
        </authorList>
    </citation>
    <scope>NUCLEOTIDE SEQUENCE [LARGE SCALE GENOMIC DNA]</scope>
    <source>
        <strain evidence="7 8">JCM 16328</strain>
    </source>
</reference>
<keyword evidence="3 6" id="KW-0812">Transmembrane</keyword>
<dbReference type="PANTHER" id="PTHR30250:SF28">
    <property type="entry name" value="POLYSACCHARIDE BIOSYNTHESIS PROTEIN"/>
    <property type="match status" value="1"/>
</dbReference>
<feature type="transmembrane region" description="Helical" evidence="6">
    <location>
        <begin position="249"/>
        <end position="270"/>
    </location>
</feature>
<evidence type="ECO:0000256" key="6">
    <source>
        <dbReference type="SAM" id="Phobius"/>
    </source>
</evidence>
<protein>
    <submittedName>
        <fullName evidence="7">Polysaccharide biosynthesis protein HsfF</fullName>
    </submittedName>
</protein>
<feature type="transmembrane region" description="Helical" evidence="6">
    <location>
        <begin position="353"/>
        <end position="372"/>
    </location>
</feature>
<keyword evidence="8" id="KW-1185">Reference proteome</keyword>
<dbReference type="Proteomes" id="UP001500420">
    <property type="component" value="Unassembled WGS sequence"/>
</dbReference>
<gene>
    <name evidence="7" type="primary">hfsF</name>
    <name evidence="7" type="ORF">GCM10009020_17380</name>
</gene>
<comment type="subcellular location">
    <subcellularLocation>
        <location evidence="1">Cell membrane</location>
        <topology evidence="1">Multi-pass membrane protein</topology>
    </subcellularLocation>
</comment>
<dbReference type="Pfam" id="PF13440">
    <property type="entry name" value="Polysacc_synt_3"/>
    <property type="match status" value="1"/>
</dbReference>
<accession>A0AAV3T9G2</accession>
<feature type="transmembrane region" description="Helical" evidence="6">
    <location>
        <begin position="79"/>
        <end position="101"/>
    </location>
</feature>
<evidence type="ECO:0000256" key="3">
    <source>
        <dbReference type="ARBA" id="ARBA00022692"/>
    </source>
</evidence>
<evidence type="ECO:0000256" key="2">
    <source>
        <dbReference type="ARBA" id="ARBA00022475"/>
    </source>
</evidence>
<dbReference type="EMBL" id="BAAADV010000003">
    <property type="protein sequence ID" value="GAA0671456.1"/>
    <property type="molecule type" value="Genomic_DNA"/>
</dbReference>
<dbReference type="InterPro" id="IPR050833">
    <property type="entry name" value="Poly_Biosynth_Transport"/>
</dbReference>
<organism evidence="7 8">
    <name type="scientific">Natronoarchaeum mannanilyticum</name>
    <dbReference type="NCBI Taxonomy" id="926360"/>
    <lineage>
        <taxon>Archaea</taxon>
        <taxon>Methanobacteriati</taxon>
        <taxon>Methanobacteriota</taxon>
        <taxon>Stenosarchaea group</taxon>
        <taxon>Halobacteria</taxon>
        <taxon>Halobacteriales</taxon>
        <taxon>Natronoarchaeaceae</taxon>
    </lineage>
</organism>
<comment type="caution">
    <text evidence="7">The sequence shown here is derived from an EMBL/GenBank/DDBJ whole genome shotgun (WGS) entry which is preliminary data.</text>
</comment>
<dbReference type="AlphaFoldDB" id="A0AAV3T9G2"/>
<name>A0AAV3T9G2_9EURY</name>
<evidence type="ECO:0000256" key="5">
    <source>
        <dbReference type="ARBA" id="ARBA00023136"/>
    </source>
</evidence>
<dbReference type="PANTHER" id="PTHR30250">
    <property type="entry name" value="PST FAMILY PREDICTED COLANIC ACID TRANSPORTER"/>
    <property type="match status" value="1"/>
</dbReference>
<evidence type="ECO:0000313" key="7">
    <source>
        <dbReference type="EMBL" id="GAA0671456.1"/>
    </source>
</evidence>
<evidence type="ECO:0000256" key="4">
    <source>
        <dbReference type="ARBA" id="ARBA00022989"/>
    </source>
</evidence>
<dbReference type="GO" id="GO:0005886">
    <property type="term" value="C:plasma membrane"/>
    <property type="evidence" value="ECO:0007669"/>
    <property type="project" value="UniProtKB-SubCell"/>
</dbReference>
<keyword evidence="2" id="KW-1003">Cell membrane</keyword>
<feature type="transmembrane region" description="Helical" evidence="6">
    <location>
        <begin position="378"/>
        <end position="398"/>
    </location>
</feature>
<sequence>MSQGGEFGLEVSKGFVAKIVLAAIGFLGSIVFARVLGPAGYGSFHVILAVSAVLDNPVSGFGNACKKRISEYDHDPGEILTAGFAVALVGAAVVFAGALVAESFVDYFDMENGPLLVAVVFSGVVFFKIAQPMVAGLGKFGTAVTLDMLRSLFTIPLQLLLVVVFGLGVSGMVYGLTVASLMTVPLTLFVLGVRPAMPSRSTLESLWAYARFSVPNNFVGTAYSKLDVLLLSAVLGTAAAGQYQIALQLMLPATLLASVMGSGLFAEVSAQVSRDEAVDGQITNNVAFASLFAVPLFFGALAMPESIVVTVFGGQYRDAAALLIGLGIYQIFRTQTTQVSSVLSGYDRPDLLLWIKTLTVVTNVALGVVLIYQIGALGVVVATVVAEVTSYVLLTYYARRHVRYAIFPDPLRYQFLAGLVMFAVVELLHRWIGVSSWFELLTIVSVGAAVYGIALIALSDVFLFTAKSILDDAIERYG</sequence>
<feature type="transmembrane region" description="Helical" evidence="6">
    <location>
        <begin position="315"/>
        <end position="332"/>
    </location>
</feature>
<evidence type="ECO:0000256" key="1">
    <source>
        <dbReference type="ARBA" id="ARBA00004651"/>
    </source>
</evidence>
<feature type="transmembrane region" description="Helical" evidence="6">
    <location>
        <begin position="440"/>
        <end position="466"/>
    </location>
</feature>
<feature type="transmembrane region" description="Helical" evidence="6">
    <location>
        <begin position="113"/>
        <end position="137"/>
    </location>
</feature>
<keyword evidence="5 6" id="KW-0472">Membrane</keyword>
<feature type="transmembrane region" description="Helical" evidence="6">
    <location>
        <begin position="282"/>
        <end position="303"/>
    </location>
</feature>
<feature type="transmembrane region" description="Helical" evidence="6">
    <location>
        <begin position="15"/>
        <end position="33"/>
    </location>
</feature>
<evidence type="ECO:0000313" key="8">
    <source>
        <dbReference type="Proteomes" id="UP001500420"/>
    </source>
</evidence>
<keyword evidence="4 6" id="KW-1133">Transmembrane helix</keyword>
<proteinExistence type="predicted"/>
<dbReference type="RefSeq" id="WP_343773600.1">
    <property type="nucleotide sequence ID" value="NZ_BAAADV010000003.1"/>
</dbReference>
<feature type="transmembrane region" description="Helical" evidence="6">
    <location>
        <begin position="410"/>
        <end position="428"/>
    </location>
</feature>